<protein>
    <submittedName>
        <fullName evidence="9">KRAB</fullName>
    </submittedName>
</protein>
<dbReference type="Pfam" id="PF13912">
    <property type="entry name" value="zf-C2H2_6"/>
    <property type="match status" value="1"/>
</dbReference>
<feature type="domain" description="C2H2-type" evidence="8">
    <location>
        <begin position="119"/>
        <end position="143"/>
    </location>
</feature>
<dbReference type="OrthoDB" id="9978265at2759"/>
<evidence type="ECO:0000256" key="5">
    <source>
        <dbReference type="ARBA" id="ARBA00022833"/>
    </source>
</evidence>
<dbReference type="PANTHER" id="PTHR24379">
    <property type="entry name" value="KRAB AND ZINC FINGER DOMAIN-CONTAINING"/>
    <property type="match status" value="1"/>
</dbReference>
<dbReference type="GO" id="GO:0008270">
    <property type="term" value="F:zinc ion binding"/>
    <property type="evidence" value="ECO:0007669"/>
    <property type="project" value="UniProtKB-KW"/>
</dbReference>
<dbReference type="GO" id="GO:0000981">
    <property type="term" value="F:DNA-binding transcription factor activity, RNA polymerase II-specific"/>
    <property type="evidence" value="ECO:0007669"/>
    <property type="project" value="TreeGrafter"/>
</dbReference>
<comment type="subcellular location">
    <subcellularLocation>
        <location evidence="1">Nucleus</location>
    </subcellularLocation>
</comment>
<feature type="compositionally biased region" description="Low complexity" evidence="7">
    <location>
        <begin position="1"/>
        <end position="17"/>
    </location>
</feature>
<dbReference type="PANTHER" id="PTHR24379:SF127">
    <property type="entry name" value="BLOODY FINGERS-RELATED"/>
    <property type="match status" value="1"/>
</dbReference>
<dbReference type="GO" id="GO:0000977">
    <property type="term" value="F:RNA polymerase II transcription regulatory region sequence-specific DNA binding"/>
    <property type="evidence" value="ECO:0007669"/>
    <property type="project" value="TreeGrafter"/>
</dbReference>
<feature type="region of interest" description="Disordered" evidence="7">
    <location>
        <begin position="1"/>
        <end position="30"/>
    </location>
</feature>
<organism evidence="9 10">
    <name type="scientific">Lepeophtheirus salmonis</name>
    <name type="common">Salmon louse</name>
    <name type="synonym">Caligus salmonis</name>
    <dbReference type="NCBI Taxonomy" id="72036"/>
    <lineage>
        <taxon>Eukaryota</taxon>
        <taxon>Metazoa</taxon>
        <taxon>Ecdysozoa</taxon>
        <taxon>Arthropoda</taxon>
        <taxon>Crustacea</taxon>
        <taxon>Multicrustacea</taxon>
        <taxon>Hexanauplia</taxon>
        <taxon>Copepoda</taxon>
        <taxon>Siphonostomatoida</taxon>
        <taxon>Caligidae</taxon>
        <taxon>Lepeophtheirus</taxon>
    </lineage>
</organism>
<evidence type="ECO:0000259" key="8">
    <source>
        <dbReference type="PROSITE" id="PS50157"/>
    </source>
</evidence>
<keyword evidence="4" id="KW-0863">Zinc-finger</keyword>
<evidence type="ECO:0000313" key="9">
    <source>
        <dbReference type="EMBL" id="CAF2781557.1"/>
    </source>
</evidence>
<feature type="domain" description="C2H2-type" evidence="8">
    <location>
        <begin position="32"/>
        <end position="59"/>
    </location>
</feature>
<dbReference type="GO" id="GO:0005634">
    <property type="term" value="C:nucleus"/>
    <property type="evidence" value="ECO:0007669"/>
    <property type="project" value="UniProtKB-SubCell"/>
</dbReference>
<evidence type="ECO:0000256" key="2">
    <source>
        <dbReference type="ARBA" id="ARBA00022723"/>
    </source>
</evidence>
<accession>A0A7R8CDN5</accession>
<dbReference type="PROSITE" id="PS50157">
    <property type="entry name" value="ZINC_FINGER_C2H2_2"/>
    <property type="match status" value="6"/>
</dbReference>
<dbReference type="SUPFAM" id="SSF57667">
    <property type="entry name" value="beta-beta-alpha zinc fingers"/>
    <property type="match status" value="4"/>
</dbReference>
<keyword evidence="6" id="KW-0539">Nucleus</keyword>
<dbReference type="InterPro" id="IPR036236">
    <property type="entry name" value="Znf_C2H2_sf"/>
</dbReference>
<dbReference type="EMBL" id="HG994580">
    <property type="protein sequence ID" value="CAF2781557.1"/>
    <property type="molecule type" value="Genomic_DNA"/>
</dbReference>
<evidence type="ECO:0000256" key="6">
    <source>
        <dbReference type="ARBA" id="ARBA00023242"/>
    </source>
</evidence>
<dbReference type="Pfam" id="PF00096">
    <property type="entry name" value="zf-C2H2"/>
    <property type="match status" value="2"/>
</dbReference>
<sequence length="243" mass="27637">MTSSSSGDSDSSSPLNSSEEDECAPTTSHRTFLCPSCPKSFKTKSNLNQHLRTHMPQKFICESCGRILFSESGLRYHRLSSHSGEGGTSFPCSLCSSSFLQNKLLQKHLNSVHSYIKNYPCPYCEASFKRKDNADRHVRDTHSLVGKLWECEFCSSKFMSSARLSQHRRLHNSEGTSWICSLCGKSFLRQKNLRLHSLKKHSESSLKCLSCDFDFLFPSELASHLKYYPEHNLNPEDDFLFSV</sequence>
<keyword evidence="2" id="KW-0479">Metal-binding</keyword>
<dbReference type="InterPro" id="IPR013087">
    <property type="entry name" value="Znf_C2H2_type"/>
</dbReference>
<keyword evidence="10" id="KW-1185">Reference proteome</keyword>
<feature type="domain" description="C2H2-type" evidence="8">
    <location>
        <begin position="178"/>
        <end position="206"/>
    </location>
</feature>
<evidence type="ECO:0000256" key="1">
    <source>
        <dbReference type="ARBA" id="ARBA00004123"/>
    </source>
</evidence>
<evidence type="ECO:0000256" key="3">
    <source>
        <dbReference type="ARBA" id="ARBA00022737"/>
    </source>
</evidence>
<dbReference type="Gene3D" id="3.30.160.60">
    <property type="entry name" value="Classic Zinc Finger"/>
    <property type="match status" value="5"/>
</dbReference>
<keyword evidence="5" id="KW-0862">Zinc</keyword>
<feature type="domain" description="C2H2-type" evidence="8">
    <location>
        <begin position="90"/>
        <end position="118"/>
    </location>
</feature>
<dbReference type="PROSITE" id="PS00028">
    <property type="entry name" value="ZINC_FINGER_C2H2_1"/>
    <property type="match status" value="6"/>
</dbReference>
<proteinExistence type="predicted"/>
<dbReference type="FunFam" id="3.30.160.60:FF:000145">
    <property type="entry name" value="Zinc finger protein 574"/>
    <property type="match status" value="1"/>
</dbReference>
<feature type="domain" description="C2H2-type" evidence="8">
    <location>
        <begin position="59"/>
        <end position="87"/>
    </location>
</feature>
<gene>
    <name evidence="9" type="ORF">LSAA_2064</name>
</gene>
<evidence type="ECO:0000313" key="10">
    <source>
        <dbReference type="Proteomes" id="UP000675881"/>
    </source>
</evidence>
<evidence type="ECO:0000256" key="4">
    <source>
        <dbReference type="ARBA" id="ARBA00022771"/>
    </source>
</evidence>
<keyword evidence="3" id="KW-0677">Repeat</keyword>
<dbReference type="AlphaFoldDB" id="A0A7R8CDN5"/>
<name>A0A7R8CDN5_LEPSM</name>
<feature type="domain" description="C2H2-type" evidence="8">
    <location>
        <begin position="149"/>
        <end position="176"/>
    </location>
</feature>
<dbReference type="Proteomes" id="UP000675881">
    <property type="component" value="Chromosome 1"/>
</dbReference>
<reference evidence="9" key="1">
    <citation type="submission" date="2021-02" db="EMBL/GenBank/DDBJ databases">
        <authorList>
            <person name="Bekaert M."/>
        </authorList>
    </citation>
    <scope>NUCLEOTIDE SEQUENCE</scope>
    <source>
        <strain evidence="9">IoA-00</strain>
    </source>
</reference>
<evidence type="ECO:0000256" key="7">
    <source>
        <dbReference type="SAM" id="MobiDB-lite"/>
    </source>
</evidence>
<dbReference type="SMART" id="SM00355">
    <property type="entry name" value="ZnF_C2H2"/>
    <property type="match status" value="7"/>
</dbReference>